<name>A0A0R3VU42_TAEAS</name>
<keyword evidence="1" id="KW-0472">Membrane</keyword>
<dbReference type="AlphaFoldDB" id="A0A0R3VU42"/>
<accession>A0A0R3VU42</accession>
<dbReference type="OrthoDB" id="10466287at2759"/>
<reference evidence="2 3" key="2">
    <citation type="submission" date="2018-11" db="EMBL/GenBank/DDBJ databases">
        <authorList>
            <consortium name="Pathogen Informatics"/>
        </authorList>
    </citation>
    <scope>NUCLEOTIDE SEQUENCE [LARGE SCALE GENOMIC DNA]</scope>
</reference>
<sequence length="529" mass="59356">MEFPTAGVKKGVRLAMNEAWIALSSKYLNKIEGAMYILLSFPIYGGIFLGDTQIRSFRAFYLDQAVIIYQRNDKHNFDILQDDFNLVICTGWPECFPDAQIIHVQIDIFPIEKKIIFKDILHTPSKSGVSISFGQRHRMFGAFHLTLKPTLGVLLLDNVEILRIDSKFLPQNRISYYRSVWNTSADEFAFEQAQPPTIIVIRVITEPLIQFKTLYITNGKEFALDARILDISTLQSSTERLKMEGFLKTNSSLKKALHFEFPQTTPVGKFFKSPSIDDKAVLLRFTYQELLEGGIKFQAFPNVSIQTTSGDININVFAPMFMAPQQVPIKIVITSGQYNIQNNILLSDFVDESSSGYSQSDSPSSPPTFREPEILKIWFATAIGVVCGIVCIFVTVAYFLLRRWRSKQRIETQFFPHQITHIDSVPPKSAHGLQPAGQDDDHLSSPAMPVPLTACESLKAVPQAKSSLSTEIVLPDQDTSRGRQKSRWNAPSPALCFFHAGTAVQVGDECGQSSLYTFSKATVTSRPLS</sequence>
<keyword evidence="3" id="KW-1185">Reference proteome</keyword>
<evidence type="ECO:0000313" key="3">
    <source>
        <dbReference type="Proteomes" id="UP000282613"/>
    </source>
</evidence>
<reference evidence="4" key="1">
    <citation type="submission" date="2017-02" db="UniProtKB">
        <authorList>
            <consortium name="WormBaseParasite"/>
        </authorList>
    </citation>
    <scope>IDENTIFICATION</scope>
</reference>
<keyword evidence="1" id="KW-1133">Transmembrane helix</keyword>
<dbReference type="WBParaSite" id="TASK_0000080401-mRNA-1">
    <property type="protein sequence ID" value="TASK_0000080401-mRNA-1"/>
    <property type="gene ID" value="TASK_0000080401"/>
</dbReference>
<keyword evidence="1" id="KW-0812">Transmembrane</keyword>
<proteinExistence type="predicted"/>
<gene>
    <name evidence="2" type="ORF">TASK_LOCUS805</name>
</gene>
<evidence type="ECO:0000313" key="2">
    <source>
        <dbReference type="EMBL" id="VDK21876.1"/>
    </source>
</evidence>
<evidence type="ECO:0000256" key="1">
    <source>
        <dbReference type="SAM" id="Phobius"/>
    </source>
</evidence>
<evidence type="ECO:0000313" key="4">
    <source>
        <dbReference type="WBParaSite" id="TASK_0000080401-mRNA-1"/>
    </source>
</evidence>
<feature type="transmembrane region" description="Helical" evidence="1">
    <location>
        <begin position="377"/>
        <end position="401"/>
    </location>
</feature>
<protein>
    <submittedName>
        <fullName evidence="2 4">Uncharacterized protein</fullName>
    </submittedName>
</protein>
<dbReference type="Proteomes" id="UP000282613">
    <property type="component" value="Unassembled WGS sequence"/>
</dbReference>
<organism evidence="4">
    <name type="scientific">Taenia asiatica</name>
    <name type="common">Asian tapeworm</name>
    <dbReference type="NCBI Taxonomy" id="60517"/>
    <lineage>
        <taxon>Eukaryota</taxon>
        <taxon>Metazoa</taxon>
        <taxon>Spiralia</taxon>
        <taxon>Lophotrochozoa</taxon>
        <taxon>Platyhelminthes</taxon>
        <taxon>Cestoda</taxon>
        <taxon>Eucestoda</taxon>
        <taxon>Cyclophyllidea</taxon>
        <taxon>Taeniidae</taxon>
        <taxon>Taenia</taxon>
    </lineage>
</organism>
<dbReference type="EMBL" id="UYRS01000127">
    <property type="protein sequence ID" value="VDK21876.1"/>
    <property type="molecule type" value="Genomic_DNA"/>
</dbReference>